<name>A0A494VNC8_9SPHI</name>
<sequence>MESILIHPDSPEQLKTVKAVLKALKVSFEPAQVGLPAHVSKSIQRGISQFEAGQSISLEEFTKKHLSE</sequence>
<accession>A0A494VNC8</accession>
<dbReference type="AlphaFoldDB" id="A0A494VNC8"/>
<organism evidence="1 2">
    <name type="scientific">Mucilaginibacter celer</name>
    <dbReference type="NCBI Taxonomy" id="2305508"/>
    <lineage>
        <taxon>Bacteria</taxon>
        <taxon>Pseudomonadati</taxon>
        <taxon>Bacteroidota</taxon>
        <taxon>Sphingobacteriia</taxon>
        <taxon>Sphingobacteriales</taxon>
        <taxon>Sphingobacteriaceae</taxon>
        <taxon>Mucilaginibacter</taxon>
    </lineage>
</organism>
<dbReference type="EMBL" id="CP032869">
    <property type="protein sequence ID" value="AYL95669.1"/>
    <property type="molecule type" value="Genomic_DNA"/>
</dbReference>
<dbReference type="Proteomes" id="UP000270046">
    <property type="component" value="Chromosome"/>
</dbReference>
<keyword evidence="2" id="KW-1185">Reference proteome</keyword>
<gene>
    <name evidence="1" type="ORF">HYN43_010380</name>
</gene>
<dbReference type="RefSeq" id="WP_119411627.1">
    <property type="nucleotide sequence ID" value="NZ_CP032869.1"/>
</dbReference>
<evidence type="ECO:0000313" key="2">
    <source>
        <dbReference type="Proteomes" id="UP000270046"/>
    </source>
</evidence>
<dbReference type="Pfam" id="PF10884">
    <property type="entry name" value="DUF2683"/>
    <property type="match status" value="1"/>
</dbReference>
<proteinExistence type="predicted"/>
<reference evidence="1 2" key="1">
    <citation type="submission" date="2018-10" db="EMBL/GenBank/DDBJ databases">
        <title>Genome sequencing of Mucilaginibacter sp. HYN0043.</title>
        <authorList>
            <person name="Kim M."/>
            <person name="Yi H."/>
        </authorList>
    </citation>
    <scope>NUCLEOTIDE SEQUENCE [LARGE SCALE GENOMIC DNA]</scope>
    <source>
        <strain evidence="1 2">HYN0043</strain>
    </source>
</reference>
<dbReference type="KEGG" id="muh:HYN43_010380"/>
<dbReference type="InterPro" id="IPR020271">
    <property type="entry name" value="Uncharacterised_MJ1172"/>
</dbReference>
<protein>
    <submittedName>
        <fullName evidence="1">Uncharacterized protein</fullName>
    </submittedName>
</protein>
<evidence type="ECO:0000313" key="1">
    <source>
        <dbReference type="EMBL" id="AYL95669.1"/>
    </source>
</evidence>
<dbReference type="OrthoDB" id="827255at2"/>